<dbReference type="SUPFAM" id="SSF53850">
    <property type="entry name" value="Periplasmic binding protein-like II"/>
    <property type="match status" value="1"/>
</dbReference>
<protein>
    <submittedName>
        <fullName evidence="3">Tripartite ATP-independent transporter solute receptor, DctP family</fullName>
    </submittedName>
</protein>
<evidence type="ECO:0000313" key="3">
    <source>
        <dbReference type="EMBL" id="SDF33784.1"/>
    </source>
</evidence>
<dbReference type="PROSITE" id="PS51257">
    <property type="entry name" value="PROKAR_LIPOPROTEIN"/>
    <property type="match status" value="1"/>
</dbReference>
<feature type="signal peptide" evidence="2">
    <location>
        <begin position="1"/>
        <end position="22"/>
    </location>
</feature>
<dbReference type="PANTHER" id="PTHR33376:SF3">
    <property type="entry name" value="C4-DICARBOXYLATE-BINDING PROTEIN"/>
    <property type="match status" value="1"/>
</dbReference>
<evidence type="ECO:0000256" key="2">
    <source>
        <dbReference type="SAM" id="SignalP"/>
    </source>
</evidence>
<dbReference type="AlphaFoldDB" id="A0A1G7KA05"/>
<dbReference type="PIRSF" id="PIRSF006470">
    <property type="entry name" value="DctB"/>
    <property type="match status" value="1"/>
</dbReference>
<evidence type="ECO:0000313" key="4">
    <source>
        <dbReference type="Proteomes" id="UP000243333"/>
    </source>
</evidence>
<name>A0A1G7KA05_9FIRM</name>
<dbReference type="InterPro" id="IPR038404">
    <property type="entry name" value="TRAP_DctP_sf"/>
</dbReference>
<dbReference type="Proteomes" id="UP000243333">
    <property type="component" value="Unassembled WGS sequence"/>
</dbReference>
<dbReference type="EMBL" id="FNBU01000007">
    <property type="protein sequence ID" value="SDF33784.1"/>
    <property type="molecule type" value="Genomic_DNA"/>
</dbReference>
<dbReference type="InterPro" id="IPR018389">
    <property type="entry name" value="DctP_fam"/>
</dbReference>
<dbReference type="InterPro" id="IPR004682">
    <property type="entry name" value="TRAP_DctP"/>
</dbReference>
<reference evidence="4" key="1">
    <citation type="submission" date="2016-10" db="EMBL/GenBank/DDBJ databases">
        <authorList>
            <person name="Varghese N."/>
            <person name="Submissions S."/>
        </authorList>
    </citation>
    <scope>NUCLEOTIDE SEQUENCE [LARGE SCALE GENOMIC DNA]</scope>
    <source>
        <strain evidence="4">DSM 23256</strain>
    </source>
</reference>
<dbReference type="Pfam" id="PF03480">
    <property type="entry name" value="DctP"/>
    <property type="match status" value="1"/>
</dbReference>
<accession>A0A1G7KA05</accession>
<organism evidence="3 4">
    <name type="scientific">Sporolituus thermophilus DSM 23256</name>
    <dbReference type="NCBI Taxonomy" id="1123285"/>
    <lineage>
        <taxon>Bacteria</taxon>
        <taxon>Bacillati</taxon>
        <taxon>Bacillota</taxon>
        <taxon>Negativicutes</taxon>
        <taxon>Selenomonadales</taxon>
        <taxon>Sporomusaceae</taxon>
        <taxon>Sporolituus</taxon>
    </lineage>
</organism>
<evidence type="ECO:0000256" key="1">
    <source>
        <dbReference type="ARBA" id="ARBA00022729"/>
    </source>
</evidence>
<keyword evidence="3" id="KW-0675">Receptor</keyword>
<feature type="chain" id="PRO_5038552357" evidence="2">
    <location>
        <begin position="23"/>
        <end position="336"/>
    </location>
</feature>
<dbReference type="STRING" id="1123285.SAMN05660235_01254"/>
<dbReference type="Gene3D" id="3.40.190.170">
    <property type="entry name" value="Bacterial extracellular solute-binding protein, family 7"/>
    <property type="match status" value="1"/>
</dbReference>
<dbReference type="NCBIfam" id="NF037995">
    <property type="entry name" value="TRAP_S1"/>
    <property type="match status" value="1"/>
</dbReference>
<keyword evidence="1 2" id="KW-0732">Signal</keyword>
<proteinExistence type="predicted"/>
<dbReference type="PANTHER" id="PTHR33376">
    <property type="match status" value="1"/>
</dbReference>
<keyword evidence="4" id="KW-1185">Reference proteome</keyword>
<dbReference type="GO" id="GO:0055085">
    <property type="term" value="P:transmembrane transport"/>
    <property type="evidence" value="ECO:0007669"/>
    <property type="project" value="InterPro"/>
</dbReference>
<dbReference type="CDD" id="cd13669">
    <property type="entry name" value="PBP2_TRAP_TM0322_like"/>
    <property type="match status" value="1"/>
</dbReference>
<sequence>MKMSKRLILVVLLIVAILTLTACGSSTKTQQPQGDKTYTLKIHMVINEQDPVYLGYSEFKKGVEARTNGKVKVELYPNGVLGNDEDLLQQAMMGGNVAVNSDAGRLGVWVPEIGILLAPYLTDSVPEMQKLVKSDLVKKWTTDLSQKKGLTVLSFNYYTGSRNLVTKKPINGPEDLDGLKIRTPGAPVWQETVKAMGASPVVLPWTETYPAFEQGVIDGAEAQDPATYGARLYEVGKYITKTGHIQLWNCLVVGTKWFEQLPKEYQQILIEESVKAGDFTTNKLLSGQKELEAKMAAAGAVIKEIDTKPFKQKTEAVYTKLNYQELRKEVNKLLGK</sequence>
<gene>
    <name evidence="3" type="ORF">SAMN05660235_01254</name>
</gene>
<dbReference type="OrthoDB" id="9815946at2"/>
<dbReference type="GO" id="GO:0030288">
    <property type="term" value="C:outer membrane-bounded periplasmic space"/>
    <property type="evidence" value="ECO:0007669"/>
    <property type="project" value="InterPro"/>
</dbReference>